<accession>A0A1A8XFZ2</accession>
<dbReference type="AlphaFoldDB" id="A0A1A8XFZ2"/>
<evidence type="ECO:0000256" key="1">
    <source>
        <dbReference type="SAM" id="MobiDB-lite"/>
    </source>
</evidence>
<protein>
    <submittedName>
        <fullName evidence="2">Uncharacterized protein</fullName>
    </submittedName>
</protein>
<organism evidence="2 3">
    <name type="scientific">Candidatus Accumulibacter aalborgensis</name>
    <dbReference type="NCBI Taxonomy" id="1860102"/>
    <lineage>
        <taxon>Bacteria</taxon>
        <taxon>Pseudomonadati</taxon>
        <taxon>Pseudomonadota</taxon>
        <taxon>Betaproteobacteria</taxon>
        <taxon>Candidatus Accumulibacter</taxon>
    </lineage>
</organism>
<dbReference type="EMBL" id="FLQX01000035">
    <property type="protein sequence ID" value="SBT04090.1"/>
    <property type="molecule type" value="Genomic_DNA"/>
</dbReference>
<keyword evidence="3" id="KW-1185">Reference proteome</keyword>
<reference evidence="2 3" key="1">
    <citation type="submission" date="2016-06" db="EMBL/GenBank/DDBJ databases">
        <authorList>
            <person name="Kjaerup R.B."/>
            <person name="Dalgaard T.S."/>
            <person name="Juul-Madsen H.R."/>
        </authorList>
    </citation>
    <scope>NUCLEOTIDE SEQUENCE [LARGE SCALE GENOMIC DNA]</scope>
    <source>
        <strain evidence="2">3</strain>
    </source>
</reference>
<sequence length="21" mass="2376">MPARALPLWEMQSANMGEDDL</sequence>
<evidence type="ECO:0000313" key="2">
    <source>
        <dbReference type="EMBL" id="SBT04090.1"/>
    </source>
</evidence>
<gene>
    <name evidence="2" type="ORF">ACCAA_130061</name>
</gene>
<evidence type="ECO:0000313" key="3">
    <source>
        <dbReference type="Proteomes" id="UP000199169"/>
    </source>
</evidence>
<name>A0A1A8XFZ2_9PROT</name>
<proteinExistence type="predicted"/>
<feature type="region of interest" description="Disordered" evidence="1">
    <location>
        <begin position="1"/>
        <end position="21"/>
    </location>
</feature>
<dbReference type="Proteomes" id="UP000199169">
    <property type="component" value="Unassembled WGS sequence"/>
</dbReference>
<dbReference type="STRING" id="1860102.ACCAA_130061"/>